<dbReference type="Proteomes" id="UP001597375">
    <property type="component" value="Unassembled WGS sequence"/>
</dbReference>
<protein>
    <submittedName>
        <fullName evidence="1">Uncharacterized protein</fullName>
    </submittedName>
</protein>
<name>A0ABW5D8Y9_9BACT</name>
<dbReference type="EMBL" id="JBHUIT010000031">
    <property type="protein sequence ID" value="MFD2257558.1"/>
    <property type="molecule type" value="Genomic_DNA"/>
</dbReference>
<evidence type="ECO:0000313" key="2">
    <source>
        <dbReference type="Proteomes" id="UP001597375"/>
    </source>
</evidence>
<accession>A0ABW5D8Y9</accession>
<gene>
    <name evidence="1" type="ORF">ACFSSA_12820</name>
</gene>
<evidence type="ECO:0000313" key="1">
    <source>
        <dbReference type="EMBL" id="MFD2257558.1"/>
    </source>
</evidence>
<proteinExistence type="predicted"/>
<dbReference type="SUPFAM" id="SSF49899">
    <property type="entry name" value="Concanavalin A-like lectins/glucanases"/>
    <property type="match status" value="1"/>
</dbReference>
<sequence length="52" mass="5987">MKLQLGKNLAGRPGVKSDKLFFRGWIDEVFVADEALSLEQIRELMQSSRLKH</sequence>
<reference evidence="2" key="1">
    <citation type="journal article" date="2019" name="Int. J. Syst. Evol. Microbiol.">
        <title>The Global Catalogue of Microorganisms (GCM) 10K type strain sequencing project: providing services to taxonomists for standard genome sequencing and annotation.</title>
        <authorList>
            <consortium name="The Broad Institute Genomics Platform"/>
            <consortium name="The Broad Institute Genome Sequencing Center for Infectious Disease"/>
            <person name="Wu L."/>
            <person name="Ma J."/>
        </authorList>
    </citation>
    <scope>NUCLEOTIDE SEQUENCE [LARGE SCALE GENOMIC DNA]</scope>
    <source>
        <strain evidence="2">CGMCC 4.7106</strain>
    </source>
</reference>
<keyword evidence="2" id="KW-1185">Reference proteome</keyword>
<dbReference type="Gene3D" id="2.60.120.200">
    <property type="match status" value="1"/>
</dbReference>
<comment type="caution">
    <text evidence="1">The sequence shown here is derived from an EMBL/GenBank/DDBJ whole genome shotgun (WGS) entry which is preliminary data.</text>
</comment>
<dbReference type="InterPro" id="IPR013320">
    <property type="entry name" value="ConA-like_dom_sf"/>
</dbReference>
<organism evidence="1 2">
    <name type="scientific">Luteolibacter algae</name>
    <dbReference type="NCBI Taxonomy" id="454151"/>
    <lineage>
        <taxon>Bacteria</taxon>
        <taxon>Pseudomonadati</taxon>
        <taxon>Verrucomicrobiota</taxon>
        <taxon>Verrucomicrobiia</taxon>
        <taxon>Verrucomicrobiales</taxon>
        <taxon>Verrucomicrobiaceae</taxon>
        <taxon>Luteolibacter</taxon>
    </lineage>
</organism>